<proteinExistence type="predicted"/>
<name>A0ABX0DXR1_9ACTN</name>
<dbReference type="Proteomes" id="UP001518140">
    <property type="component" value="Unassembled WGS sequence"/>
</dbReference>
<organism evidence="1 2">
    <name type="scientific">Streptomyces ureilyticus</name>
    <dbReference type="NCBI Taxonomy" id="1775131"/>
    <lineage>
        <taxon>Bacteria</taxon>
        <taxon>Bacillati</taxon>
        <taxon>Actinomycetota</taxon>
        <taxon>Actinomycetes</taxon>
        <taxon>Kitasatosporales</taxon>
        <taxon>Streptomycetaceae</taxon>
        <taxon>Streptomyces</taxon>
    </lineage>
</organism>
<accession>A0ABX0DXR1</accession>
<comment type="caution">
    <text evidence="1">The sequence shown here is derived from an EMBL/GenBank/DDBJ whole genome shotgun (WGS) entry which is preliminary data.</text>
</comment>
<evidence type="ECO:0000313" key="2">
    <source>
        <dbReference type="Proteomes" id="UP001518140"/>
    </source>
</evidence>
<dbReference type="RefSeq" id="WP_165340509.1">
    <property type="nucleotide sequence ID" value="NZ_JAAKZX010000049.1"/>
</dbReference>
<protein>
    <submittedName>
        <fullName evidence="1">Uncharacterized protein</fullName>
    </submittedName>
</protein>
<reference evidence="1 2" key="1">
    <citation type="submission" date="2020-02" db="EMBL/GenBank/DDBJ databases">
        <title>Whole-genome analyses of novel actinobacteria.</title>
        <authorList>
            <person name="Sahin N."/>
            <person name="Tokatli A."/>
        </authorList>
    </citation>
    <scope>NUCLEOTIDE SEQUENCE [LARGE SCALE GENOMIC DNA]</scope>
    <source>
        <strain evidence="1 2">YC419</strain>
    </source>
</reference>
<sequence length="139" mass="14825">MLESITVASGTTGTAVRPRADHRLALLTARTGLEPELAQRYSEDPLSILAEFGLTATEPVYLEDRFSDQDAFVLEDFDRVGATVTSSCNFTHGPIPVTSSCNFTHGPIPVTSSCNFTHGPIPVTSSCDFTHGPIPAGRS</sequence>
<keyword evidence="2" id="KW-1185">Reference proteome</keyword>
<gene>
    <name evidence="1" type="ORF">G6048_17685</name>
</gene>
<dbReference type="EMBL" id="JAAKZX010000049">
    <property type="protein sequence ID" value="NGO43906.1"/>
    <property type="molecule type" value="Genomic_DNA"/>
</dbReference>
<evidence type="ECO:0000313" key="1">
    <source>
        <dbReference type="EMBL" id="NGO43906.1"/>
    </source>
</evidence>